<protein>
    <submittedName>
        <fullName evidence="1">Uncharacterized protein</fullName>
    </submittedName>
</protein>
<evidence type="ECO:0000313" key="2">
    <source>
        <dbReference type="Proteomes" id="UP000824120"/>
    </source>
</evidence>
<accession>A0A9J6B3H3</accession>
<dbReference type="OrthoDB" id="1743486at2759"/>
<organism evidence="1 2">
    <name type="scientific">Solanum commersonii</name>
    <name type="common">Commerson's wild potato</name>
    <name type="synonym">Commerson's nightshade</name>
    <dbReference type="NCBI Taxonomy" id="4109"/>
    <lineage>
        <taxon>Eukaryota</taxon>
        <taxon>Viridiplantae</taxon>
        <taxon>Streptophyta</taxon>
        <taxon>Embryophyta</taxon>
        <taxon>Tracheophyta</taxon>
        <taxon>Spermatophyta</taxon>
        <taxon>Magnoliopsida</taxon>
        <taxon>eudicotyledons</taxon>
        <taxon>Gunneridae</taxon>
        <taxon>Pentapetalae</taxon>
        <taxon>asterids</taxon>
        <taxon>lamiids</taxon>
        <taxon>Solanales</taxon>
        <taxon>Solanaceae</taxon>
        <taxon>Solanoideae</taxon>
        <taxon>Solaneae</taxon>
        <taxon>Solanum</taxon>
    </lineage>
</organism>
<gene>
    <name evidence="1" type="ORF">H5410_002652</name>
</gene>
<reference evidence="1 2" key="1">
    <citation type="submission" date="2020-09" db="EMBL/GenBank/DDBJ databases">
        <title>De no assembly of potato wild relative species, Solanum commersonii.</title>
        <authorList>
            <person name="Cho K."/>
        </authorList>
    </citation>
    <scope>NUCLEOTIDE SEQUENCE [LARGE SCALE GENOMIC DNA]</scope>
    <source>
        <strain evidence="1">LZ3.2</strain>
        <tissue evidence="1">Leaf</tissue>
    </source>
</reference>
<dbReference type="EMBL" id="JACXVP010000001">
    <property type="protein sequence ID" value="KAG5630935.1"/>
    <property type="molecule type" value="Genomic_DNA"/>
</dbReference>
<sequence length="184" mass="21694">MSLINLPSRSSQKLSSSSVHLEDIPEGSPLYAELQAYLGKTIPRRYSNHFSGYNTSENVYNFSKMIIKHVISIEDRGISSMKERQKSLNKVPTNFTYWDYIHSFSKVLCYNNERHKHSWFIKVCSKIFDGQNPNCFMNWWSYHGPTIKILPDPFLKLYKEWVKVSPDLNKLYHTDNICYIKQIE</sequence>
<dbReference type="AlphaFoldDB" id="A0A9J6B3H3"/>
<dbReference type="PANTHER" id="PTHR48434">
    <property type="entry name" value="(RAPE) HYPOTHETICAL PROTEIN"/>
    <property type="match status" value="1"/>
</dbReference>
<keyword evidence="2" id="KW-1185">Reference proteome</keyword>
<dbReference type="Proteomes" id="UP000824120">
    <property type="component" value="Chromosome 1"/>
</dbReference>
<proteinExistence type="predicted"/>
<evidence type="ECO:0000313" key="1">
    <source>
        <dbReference type="EMBL" id="KAG5630935.1"/>
    </source>
</evidence>
<name>A0A9J6B3H3_SOLCO</name>
<dbReference type="PANTHER" id="PTHR48434:SF1">
    <property type="entry name" value="(RAPE) HYPOTHETICAL PROTEIN"/>
    <property type="match status" value="1"/>
</dbReference>
<comment type="caution">
    <text evidence="1">The sequence shown here is derived from an EMBL/GenBank/DDBJ whole genome shotgun (WGS) entry which is preliminary data.</text>
</comment>